<dbReference type="CDD" id="cd17492">
    <property type="entry name" value="toxin_CptN"/>
    <property type="match status" value="1"/>
</dbReference>
<dbReference type="RefSeq" id="WP_060794860.1">
    <property type="nucleotide sequence ID" value="NZ_KQ956174.1"/>
</dbReference>
<organism evidence="1 2">
    <name type="scientific">Clostridium perfringens</name>
    <dbReference type="NCBI Taxonomy" id="1502"/>
    <lineage>
        <taxon>Bacteria</taxon>
        <taxon>Bacillati</taxon>
        <taxon>Bacillota</taxon>
        <taxon>Clostridia</taxon>
        <taxon>Eubacteriales</taxon>
        <taxon>Clostridiaceae</taxon>
        <taxon>Clostridium</taxon>
    </lineage>
</organism>
<proteinExistence type="predicted"/>
<evidence type="ECO:0000313" key="2">
    <source>
        <dbReference type="Proteomes" id="UP000070646"/>
    </source>
</evidence>
<reference evidence="1 2" key="1">
    <citation type="submission" date="2016-01" db="EMBL/GenBank/DDBJ databases">
        <authorList>
            <person name="Oliw E.H."/>
        </authorList>
    </citation>
    <scope>NUCLEOTIDE SEQUENCE [LARGE SCALE GENOMIC DNA]</scope>
    <source>
        <strain evidence="1 2">MJR7757A</strain>
    </source>
</reference>
<comment type="caution">
    <text evidence="1">The sequence shown here is derived from an EMBL/GenBank/DDBJ whole genome shotgun (WGS) entry which is preliminary data.</text>
</comment>
<accession>A0A133NBP9</accession>
<dbReference type="Proteomes" id="UP000070646">
    <property type="component" value="Unassembled WGS sequence"/>
</dbReference>
<dbReference type="InterPro" id="IPR053735">
    <property type="entry name" value="Type_III_TA_endoRNase"/>
</dbReference>
<sequence>MENYGIYVLKNSYFENFKYIKNLSQNKNGRPQFLYIKDSKYDFIFWVIPLTTKTEKAKILIEKETKIRKDCIKAHIIKIGKDERALLIQDMIPVTYDYIDHPYTINNVHLILKNKNEIKSIKKKANKWLALVKQGRKLFNTQIDSLEIYNRLIEENITFKEVSITELK</sequence>
<evidence type="ECO:0000313" key="1">
    <source>
        <dbReference type="EMBL" id="KXA13715.1"/>
    </source>
</evidence>
<protein>
    <submittedName>
        <fullName evidence="1">Uncharacterized protein</fullName>
    </submittedName>
</protein>
<gene>
    <name evidence="1" type="ORF">HMPREF3222_00792</name>
</gene>
<dbReference type="PATRIC" id="fig|1502.174.peg.799"/>
<dbReference type="NCBIfam" id="NF047359">
    <property type="entry name" value="CptIN"/>
    <property type="match status" value="1"/>
</dbReference>
<dbReference type="EMBL" id="LRPU01000027">
    <property type="protein sequence ID" value="KXA13715.1"/>
    <property type="molecule type" value="Genomic_DNA"/>
</dbReference>
<dbReference type="InterPro" id="IPR058108">
    <property type="entry name" value="CptIN-like"/>
</dbReference>
<dbReference type="Gene3D" id="3.10.129.130">
    <property type="match status" value="1"/>
</dbReference>
<dbReference type="AlphaFoldDB" id="A0A133NBP9"/>
<name>A0A133NBP9_CLOPF</name>